<evidence type="ECO:0000256" key="1">
    <source>
        <dbReference type="SAM" id="Phobius"/>
    </source>
</evidence>
<keyword evidence="1" id="KW-1133">Transmembrane helix</keyword>
<dbReference type="Pfam" id="PF20345">
    <property type="entry name" value="DUF6640"/>
    <property type="match status" value="1"/>
</dbReference>
<organism evidence="3">
    <name type="scientific">Granulicella tundricola (strain ATCC BAA-1859 / DSM 23138 / MP5ACTX9)</name>
    <dbReference type="NCBI Taxonomy" id="1198114"/>
    <lineage>
        <taxon>Bacteria</taxon>
        <taxon>Pseudomonadati</taxon>
        <taxon>Acidobacteriota</taxon>
        <taxon>Terriglobia</taxon>
        <taxon>Terriglobales</taxon>
        <taxon>Acidobacteriaceae</taxon>
        <taxon>Granulicella</taxon>
    </lineage>
</organism>
<name>E8X504_GRATM</name>
<dbReference type="eggNOG" id="ENOG5032T9P">
    <property type="taxonomic scope" value="Bacteria"/>
</dbReference>
<dbReference type="OrthoDB" id="122427at2"/>
<dbReference type="Proteomes" id="UP000000343">
    <property type="component" value="Chromosome"/>
</dbReference>
<dbReference type="PaxDb" id="1198114-AciX9_0118"/>
<keyword evidence="3" id="KW-1185">Reference proteome</keyword>
<dbReference type="EMBL" id="CP002480">
    <property type="protein sequence ID" value="ADW67196.1"/>
    <property type="molecule type" value="Genomic_DNA"/>
</dbReference>
<accession>E8X504</accession>
<feature type="transmembrane region" description="Helical" evidence="1">
    <location>
        <begin position="7"/>
        <end position="27"/>
    </location>
</feature>
<dbReference type="RefSeq" id="WP_013578524.1">
    <property type="nucleotide sequence ID" value="NC_015064.1"/>
</dbReference>
<keyword evidence="1" id="KW-0812">Transmembrane</keyword>
<dbReference type="InterPro" id="IPR046580">
    <property type="entry name" value="DUF6640"/>
</dbReference>
<feature type="transmembrane region" description="Helical" evidence="1">
    <location>
        <begin position="47"/>
        <end position="67"/>
    </location>
</feature>
<proteinExistence type="predicted"/>
<evidence type="ECO:0000313" key="3">
    <source>
        <dbReference type="Proteomes" id="UP000000343"/>
    </source>
</evidence>
<evidence type="ECO:0000313" key="2">
    <source>
        <dbReference type="EMBL" id="ADW67196.1"/>
    </source>
</evidence>
<gene>
    <name evidence="2" type="ordered locus">AciX9_0118</name>
</gene>
<keyword evidence="1" id="KW-0472">Membrane</keyword>
<dbReference type="AlphaFoldDB" id="E8X504"/>
<feature type="transmembrane region" description="Helical" evidence="1">
    <location>
        <begin position="117"/>
        <end position="140"/>
    </location>
</feature>
<feature type="transmembrane region" description="Helical" evidence="1">
    <location>
        <begin position="76"/>
        <end position="97"/>
    </location>
</feature>
<dbReference type="KEGG" id="acm:AciX9_0118"/>
<dbReference type="STRING" id="1198114.AciX9_0118"/>
<reference evidence="3" key="1">
    <citation type="submission" date="2011-01" db="EMBL/GenBank/DDBJ databases">
        <title>Complete sequence of chromosome of Acidobacterium sp. MP5ACTX9.</title>
        <authorList>
            <consortium name="US DOE Joint Genome Institute"/>
            <person name="Lucas S."/>
            <person name="Copeland A."/>
            <person name="Lapidus A."/>
            <person name="Cheng J.-F."/>
            <person name="Goodwin L."/>
            <person name="Pitluck S."/>
            <person name="Teshima H."/>
            <person name="Detter J.C."/>
            <person name="Han C."/>
            <person name="Tapia R."/>
            <person name="Land M."/>
            <person name="Hauser L."/>
            <person name="Kyrpides N."/>
            <person name="Ivanova N."/>
            <person name="Ovchinnikova G."/>
            <person name="Pagani I."/>
            <person name="Rawat S.R."/>
            <person name="Mannisto M."/>
            <person name="Haggblom M.M."/>
            <person name="Woyke T."/>
        </authorList>
    </citation>
    <scope>NUCLEOTIDE SEQUENCE [LARGE SCALE GENOMIC DNA]</scope>
    <source>
        <strain evidence="3">MP5ACTX9</strain>
    </source>
</reference>
<sequence>MLEVARWLITFVAFVTALGGLMADYFIPSSGAQHIKNPRWPPHAKFHNAQSILMGLSMGVLAIAILFRQSPVSRSGLLLAALLASIYWLCIFAAPIFPGTAFVDPEFASATPKLMGIPGQLSIGFVLVAILLVAVVLAIFPSH</sequence>
<protein>
    <submittedName>
        <fullName evidence="2">Uncharacterized protein</fullName>
    </submittedName>
</protein>
<dbReference type="HOGENOM" id="CLU_120565_1_0_0"/>